<accession>A0A1Y2I2H1</accession>
<feature type="compositionally biased region" description="Low complexity" evidence="1">
    <location>
        <begin position="14"/>
        <end position="29"/>
    </location>
</feature>
<feature type="region of interest" description="Disordered" evidence="1">
    <location>
        <begin position="1"/>
        <end position="29"/>
    </location>
</feature>
<keyword evidence="3" id="KW-1185">Reference proteome</keyword>
<evidence type="ECO:0000313" key="2">
    <source>
        <dbReference type="EMBL" id="ORZ41050.1"/>
    </source>
</evidence>
<reference evidence="2 3" key="1">
    <citation type="submission" date="2016-07" db="EMBL/GenBank/DDBJ databases">
        <title>Pervasive Adenine N6-methylation of Active Genes in Fungi.</title>
        <authorList>
            <consortium name="DOE Joint Genome Institute"/>
            <person name="Mondo S.J."/>
            <person name="Dannebaum R.O."/>
            <person name="Kuo R.C."/>
            <person name="Labutti K."/>
            <person name="Haridas S."/>
            <person name="Kuo A."/>
            <person name="Salamov A."/>
            <person name="Ahrendt S.R."/>
            <person name="Lipzen A."/>
            <person name="Sullivan W."/>
            <person name="Andreopoulos W.B."/>
            <person name="Clum A."/>
            <person name="Lindquist E."/>
            <person name="Daum C."/>
            <person name="Ramamoorthy G.K."/>
            <person name="Gryganskyi A."/>
            <person name="Culley D."/>
            <person name="Magnuson J.K."/>
            <person name="James T.Y."/>
            <person name="O'Malley M.A."/>
            <person name="Stajich J.E."/>
            <person name="Spatafora J.W."/>
            <person name="Visel A."/>
            <person name="Grigoriev I.V."/>
        </authorList>
    </citation>
    <scope>NUCLEOTIDE SEQUENCE [LARGE SCALE GENOMIC DNA]</scope>
    <source>
        <strain evidence="2 3">PL171</strain>
    </source>
</reference>
<dbReference type="EMBL" id="MCFL01000002">
    <property type="protein sequence ID" value="ORZ41050.1"/>
    <property type="molecule type" value="Genomic_DNA"/>
</dbReference>
<sequence>MSFASHFITSKLQSPSRSSNTSKSTPPTVATATSAAAGAVDVIHNAVHQARSLLAYFPLTSPSFIHDTDFMAGVMYFVLIYYFVLQHLPAVNAIAVSSLLLASVVERSVADRALATAIESDPTVDVGFPGYWPNGAAQAA</sequence>
<organism evidence="2 3">
    <name type="scientific">Catenaria anguillulae PL171</name>
    <dbReference type="NCBI Taxonomy" id="765915"/>
    <lineage>
        <taxon>Eukaryota</taxon>
        <taxon>Fungi</taxon>
        <taxon>Fungi incertae sedis</taxon>
        <taxon>Blastocladiomycota</taxon>
        <taxon>Blastocladiomycetes</taxon>
        <taxon>Blastocladiales</taxon>
        <taxon>Catenariaceae</taxon>
        <taxon>Catenaria</taxon>
    </lineage>
</organism>
<evidence type="ECO:0000256" key="1">
    <source>
        <dbReference type="SAM" id="MobiDB-lite"/>
    </source>
</evidence>
<evidence type="ECO:0000313" key="3">
    <source>
        <dbReference type="Proteomes" id="UP000193411"/>
    </source>
</evidence>
<comment type="caution">
    <text evidence="2">The sequence shown here is derived from an EMBL/GenBank/DDBJ whole genome shotgun (WGS) entry which is preliminary data.</text>
</comment>
<dbReference type="Proteomes" id="UP000193411">
    <property type="component" value="Unassembled WGS sequence"/>
</dbReference>
<dbReference type="AlphaFoldDB" id="A0A1Y2I2H1"/>
<name>A0A1Y2I2H1_9FUNG</name>
<gene>
    <name evidence="2" type="ORF">BCR44DRAFT_76699</name>
</gene>
<protein>
    <submittedName>
        <fullName evidence="2">Uncharacterized protein</fullName>
    </submittedName>
</protein>
<proteinExistence type="predicted"/>